<reference evidence="1 2" key="1">
    <citation type="journal article" date="2008" name="Int. J. Syst. Evol. Microbiol.">
        <title>Neptunomonas japonica sp. nov., an Osedax japonicus symbiont-like bacterium isolated from sediment adjacent to sperm whale carcasses off Kagoshima, Japan.</title>
        <authorList>
            <person name="Miyazaki M."/>
            <person name="Nogi Y."/>
            <person name="Fujiwara Y."/>
            <person name="Kawato M."/>
            <person name="Kubokawa K."/>
            <person name="Horikoshi K."/>
        </authorList>
    </citation>
    <scope>NUCLEOTIDE SEQUENCE [LARGE SCALE GENOMIC DNA]</scope>
    <source>
        <strain evidence="1 2">JAMM 1380</strain>
    </source>
</reference>
<dbReference type="KEGG" id="njp:NEJAP_1602"/>
<dbReference type="Pfam" id="PF11944">
    <property type="entry name" value="DUF3461"/>
    <property type="match status" value="1"/>
</dbReference>
<dbReference type="RefSeq" id="WP_201350163.1">
    <property type="nucleotide sequence ID" value="NZ_AP014546.1"/>
</dbReference>
<protein>
    <recommendedName>
        <fullName evidence="3">DUF3461 domain-containing protein</fullName>
    </recommendedName>
</protein>
<gene>
    <name evidence="1" type="ORF">NEJAP_1602</name>
</gene>
<name>A0A7R6P966_9GAMM</name>
<evidence type="ECO:0000313" key="1">
    <source>
        <dbReference type="EMBL" id="BBB29554.1"/>
    </source>
</evidence>
<organism evidence="1 2">
    <name type="scientific">Neptunomonas japonica JAMM 1380</name>
    <dbReference type="NCBI Taxonomy" id="1441457"/>
    <lineage>
        <taxon>Bacteria</taxon>
        <taxon>Pseudomonadati</taxon>
        <taxon>Pseudomonadota</taxon>
        <taxon>Gammaproteobacteria</taxon>
        <taxon>Oceanospirillales</taxon>
        <taxon>Oceanospirillaceae</taxon>
        <taxon>Neptunomonas</taxon>
    </lineage>
</organism>
<proteinExistence type="predicted"/>
<sequence length="127" mass="14263">MSEYSTLKTMGLIDPHAISHYKLSQKDDQEVLKIYFKNSETSALPESSSFYFECNKVVAADAQAQEKSKDNGGSDPVLMAAITELNTLSKKHSNSDRRAVLMEELDKMEQVMAAKIQELRNDLSRMA</sequence>
<dbReference type="EMBL" id="AP014546">
    <property type="protein sequence ID" value="BBB29554.1"/>
    <property type="molecule type" value="Genomic_DNA"/>
</dbReference>
<dbReference type="Proteomes" id="UP000595332">
    <property type="component" value="Chromosome"/>
</dbReference>
<evidence type="ECO:0008006" key="3">
    <source>
        <dbReference type="Google" id="ProtNLM"/>
    </source>
</evidence>
<dbReference type="AlphaFoldDB" id="A0A7R6P966"/>
<dbReference type="InterPro" id="IPR020911">
    <property type="entry name" value="UPF0325"/>
</dbReference>
<evidence type="ECO:0000313" key="2">
    <source>
        <dbReference type="Proteomes" id="UP000595332"/>
    </source>
</evidence>
<accession>A0A7R6P966</accession>
<keyword evidence="2" id="KW-1185">Reference proteome</keyword>